<dbReference type="CDD" id="cd03801">
    <property type="entry name" value="GT4_PimA-like"/>
    <property type="match status" value="1"/>
</dbReference>
<dbReference type="SUPFAM" id="SSF53756">
    <property type="entry name" value="UDP-Glycosyltransferase/glycogen phosphorylase"/>
    <property type="match status" value="1"/>
</dbReference>
<evidence type="ECO:0000313" key="3">
    <source>
        <dbReference type="Proteomes" id="UP000306630"/>
    </source>
</evidence>
<name>A0A4S1ZTE6_9BACT</name>
<dbReference type="GO" id="GO:0016757">
    <property type="term" value="F:glycosyltransferase activity"/>
    <property type="evidence" value="ECO:0007669"/>
    <property type="project" value="InterPro"/>
</dbReference>
<accession>A0A4S1ZTE6</accession>
<dbReference type="RefSeq" id="WP_123612204.1">
    <property type="nucleotide sequence ID" value="NZ_CAOKXS010000022.1"/>
</dbReference>
<dbReference type="PANTHER" id="PTHR12526">
    <property type="entry name" value="GLYCOSYLTRANSFERASE"/>
    <property type="match status" value="1"/>
</dbReference>
<dbReference type="EMBL" id="SRYD01000010">
    <property type="protein sequence ID" value="TGY75612.1"/>
    <property type="molecule type" value="Genomic_DNA"/>
</dbReference>
<dbReference type="Pfam" id="PF00534">
    <property type="entry name" value="Glycos_transf_1"/>
    <property type="match status" value="1"/>
</dbReference>
<feature type="domain" description="Glycosyl transferase family 1" evidence="1">
    <location>
        <begin position="191"/>
        <end position="324"/>
    </location>
</feature>
<reference evidence="2 3" key="1">
    <citation type="submission" date="2019-04" db="EMBL/GenBank/DDBJ databases">
        <title>Microbes associate with the intestines of laboratory mice.</title>
        <authorList>
            <person name="Navarre W."/>
            <person name="Wong E."/>
            <person name="Huang K."/>
            <person name="Tropini C."/>
            <person name="Ng K."/>
            <person name="Yu B."/>
        </authorList>
    </citation>
    <scope>NUCLEOTIDE SEQUENCE [LARGE SCALE GENOMIC DNA]</scope>
    <source>
        <strain evidence="2 3">NM06_A21</strain>
    </source>
</reference>
<evidence type="ECO:0000259" key="1">
    <source>
        <dbReference type="Pfam" id="PF00534"/>
    </source>
</evidence>
<evidence type="ECO:0000313" key="2">
    <source>
        <dbReference type="EMBL" id="TGY75612.1"/>
    </source>
</evidence>
<protein>
    <submittedName>
        <fullName evidence="2">Glycosyltransferase</fullName>
    </submittedName>
</protein>
<sequence length="367" mass="41823">MNILIINPILHTIADDKMWPEFKTIKDTMIYGMALGFIKLGHTVTLATCANYKPSRLENYDFDVIFFKSNISRIAKPARLPFSWDFIKYLSNNHQKFDLVVASECFQLYTLAASIICPSKTVIWQEMNLHQRIMLKIPSKIWHNVVVPIFMRQIRCIIPRSVSAKEFISQYTCRVSSQMVDHGIDIDKFPASIHKKRQLISSSRLIVRKGVDGIIRNFNCLHKITEYSDIKLIIAGRGPEESNLRKIVSDNNLNEYVEFVGFLPRHELGKMISESMALLINTSQDLNIVSIPESISAGTPVLTTSLTALSSFINTNKLGIAKKTWTENEMIDIIDNNPVYSENCCNIRNQLSSQYAAQKIIDIAMNQ</sequence>
<dbReference type="Proteomes" id="UP000306630">
    <property type="component" value="Unassembled WGS sequence"/>
</dbReference>
<dbReference type="AlphaFoldDB" id="A0A4S1ZTE6"/>
<dbReference type="InterPro" id="IPR001296">
    <property type="entry name" value="Glyco_trans_1"/>
</dbReference>
<gene>
    <name evidence="2" type="ORF">E5333_03640</name>
</gene>
<proteinExistence type="predicted"/>
<comment type="caution">
    <text evidence="2">The sequence shown here is derived from an EMBL/GenBank/DDBJ whole genome shotgun (WGS) entry which is preliminary data.</text>
</comment>
<keyword evidence="2" id="KW-0808">Transferase</keyword>
<dbReference type="Gene3D" id="3.40.50.2000">
    <property type="entry name" value="Glycogen Phosphorylase B"/>
    <property type="match status" value="2"/>
</dbReference>
<organism evidence="2 3">
    <name type="scientific">Muribaculum intestinale</name>
    <dbReference type="NCBI Taxonomy" id="1796646"/>
    <lineage>
        <taxon>Bacteria</taxon>
        <taxon>Pseudomonadati</taxon>
        <taxon>Bacteroidota</taxon>
        <taxon>Bacteroidia</taxon>
        <taxon>Bacteroidales</taxon>
        <taxon>Muribaculaceae</taxon>
        <taxon>Muribaculum</taxon>
    </lineage>
</organism>